<dbReference type="PANTHER" id="PTHR34220">
    <property type="entry name" value="SENSOR HISTIDINE KINASE YPDA"/>
    <property type="match status" value="1"/>
</dbReference>
<dbReference type="InterPro" id="IPR011990">
    <property type="entry name" value="TPR-like_helical_dom_sf"/>
</dbReference>
<keyword evidence="4" id="KW-1185">Reference proteome</keyword>
<dbReference type="InterPro" id="IPR050640">
    <property type="entry name" value="Bact_2-comp_sensor_kinase"/>
</dbReference>
<dbReference type="SUPFAM" id="SSF55874">
    <property type="entry name" value="ATPase domain of HSP90 chaperone/DNA topoisomerase II/histidine kinase"/>
    <property type="match status" value="1"/>
</dbReference>
<dbReference type="InterPro" id="IPR010559">
    <property type="entry name" value="Sig_transdc_His_kin_internal"/>
</dbReference>
<feature type="domain" description="Signal transduction histidine kinase internal region" evidence="2">
    <location>
        <begin position="446"/>
        <end position="524"/>
    </location>
</feature>
<evidence type="ECO:0000313" key="4">
    <source>
        <dbReference type="Proteomes" id="UP001255185"/>
    </source>
</evidence>
<dbReference type="Gene3D" id="1.25.40.10">
    <property type="entry name" value="Tetratricopeptide repeat domain"/>
    <property type="match status" value="1"/>
</dbReference>
<dbReference type="RefSeq" id="WP_310028695.1">
    <property type="nucleotide sequence ID" value="NZ_JAVDVI010000023.1"/>
</dbReference>
<dbReference type="Pfam" id="PF06580">
    <property type="entry name" value="His_kinase"/>
    <property type="match status" value="1"/>
</dbReference>
<dbReference type="PANTHER" id="PTHR34220:SF7">
    <property type="entry name" value="SENSOR HISTIDINE KINASE YPDA"/>
    <property type="match status" value="1"/>
</dbReference>
<accession>A0ABU1TUL2</accession>
<comment type="caution">
    <text evidence="3">The sequence shown here is derived from an EMBL/GenBank/DDBJ whole genome shotgun (WGS) entry which is preliminary data.</text>
</comment>
<evidence type="ECO:0000313" key="3">
    <source>
        <dbReference type="EMBL" id="MDR6969531.1"/>
    </source>
</evidence>
<evidence type="ECO:0000259" key="2">
    <source>
        <dbReference type="Pfam" id="PF06580"/>
    </source>
</evidence>
<keyword evidence="1" id="KW-0812">Transmembrane</keyword>
<dbReference type="Proteomes" id="UP001255185">
    <property type="component" value="Unassembled WGS sequence"/>
</dbReference>
<keyword evidence="1" id="KW-1133">Transmembrane helix</keyword>
<gene>
    <name evidence="3" type="ORF">J2X31_003564</name>
</gene>
<dbReference type="InterPro" id="IPR036890">
    <property type="entry name" value="HATPase_C_sf"/>
</dbReference>
<feature type="transmembrane region" description="Helical" evidence="1">
    <location>
        <begin position="408"/>
        <end position="428"/>
    </location>
</feature>
<reference evidence="3 4" key="1">
    <citation type="submission" date="2023-07" db="EMBL/GenBank/DDBJ databases">
        <title>Sorghum-associated microbial communities from plants grown in Nebraska, USA.</title>
        <authorList>
            <person name="Schachtman D."/>
        </authorList>
    </citation>
    <scope>NUCLEOTIDE SEQUENCE [LARGE SCALE GENOMIC DNA]</scope>
    <source>
        <strain evidence="3 4">3773</strain>
    </source>
</reference>
<protein>
    <recommendedName>
        <fullName evidence="2">Signal transduction histidine kinase internal region domain-containing protein</fullName>
    </recommendedName>
</protein>
<organism evidence="3 4">
    <name type="scientific">Flavobacterium arsenatis</name>
    <dbReference type="NCBI Taxonomy" id="1484332"/>
    <lineage>
        <taxon>Bacteria</taxon>
        <taxon>Pseudomonadati</taxon>
        <taxon>Bacteroidota</taxon>
        <taxon>Flavobacteriia</taxon>
        <taxon>Flavobacteriales</taxon>
        <taxon>Flavobacteriaceae</taxon>
        <taxon>Flavobacterium</taxon>
    </lineage>
</organism>
<keyword evidence="1" id="KW-0472">Membrane</keyword>
<dbReference type="EMBL" id="JAVDVI010000023">
    <property type="protein sequence ID" value="MDR6969531.1"/>
    <property type="molecule type" value="Genomic_DNA"/>
</dbReference>
<dbReference type="PROSITE" id="PS51257">
    <property type="entry name" value="PROKAR_LIPOPROTEIN"/>
    <property type="match status" value="1"/>
</dbReference>
<evidence type="ECO:0000256" key="1">
    <source>
        <dbReference type="SAM" id="Phobius"/>
    </source>
</evidence>
<proteinExistence type="predicted"/>
<sequence>MKHTYLFLAIVALVFATSCNQKKTINQSDIERFKTEFDTLANIRVTDQNTDSVKTAWTQYLKNPQIAADTLLAAKANYFLARYYGMRQNDSTTLFIEKALELIEPTAENWADKARIYSGMGNVWNSKSKEHQANYYYNKAATIILADSTIDLKPVAKSIMLLSAAQSNKHLYQFELSQQMNKAALALTPQLPPTHINQQRPLTQIIQTMKALDESPENMKPYLQQLEDLQKAFPEHFDISFLYDSKSIYYQRTEQFDSILHYELLKNKIYIDTYQYNPKEQAFINNLFISYINIGINYVRQKNQKVASSYFEKANELLQTHQDLISTEALILYKKNLAGLYELEGKNKQAIKLLFETNELQKSNFETKNTQAVAEMNTLYQLQAKDRSIQNLNENIKIKALQLEQNKLWLIITTLAIVLLGILLFFIYKTYKHRRVLQEREQVLLQQQLLRTQMEPHFIFNTLSALQSFIRLDKKEEAITYLNKFSRLLRSSLELSREKTVPLGQELEALENYLNLQQMRFENAFTYQINLPEEQDMEALMLPPMLIQPFVENAILHGIDLNSKDGFVHIDFTIQNEMLEIKIKDSGRQNPQQKPLAHRSLSGIISKERISHLGKEANVAVTALENGTEVIIQVPVVY</sequence>
<name>A0ABU1TUL2_9FLAO</name>
<dbReference type="Gene3D" id="3.30.565.10">
    <property type="entry name" value="Histidine kinase-like ATPase, C-terminal domain"/>
    <property type="match status" value="1"/>
</dbReference>